<evidence type="ECO:0000256" key="8">
    <source>
        <dbReference type="SAM" id="Phobius"/>
    </source>
</evidence>
<dbReference type="AlphaFoldDB" id="A0A194S9F2"/>
<reference evidence="9 10" key="1">
    <citation type="journal article" date="2015" name="Front. Microbiol.">
        <title>Genome sequence of the plant growth promoting endophytic yeast Rhodotorula graminis WP1.</title>
        <authorList>
            <person name="Firrincieli A."/>
            <person name="Otillar R."/>
            <person name="Salamov A."/>
            <person name="Schmutz J."/>
            <person name="Khan Z."/>
            <person name="Redman R.S."/>
            <person name="Fleck N.D."/>
            <person name="Lindquist E."/>
            <person name="Grigoriev I.V."/>
            <person name="Doty S.L."/>
        </authorList>
    </citation>
    <scope>NUCLEOTIDE SEQUENCE [LARGE SCALE GENOMIC DNA]</scope>
    <source>
        <strain evidence="9 10">WP1</strain>
    </source>
</reference>
<dbReference type="RefSeq" id="XP_018273144.1">
    <property type="nucleotide sequence ID" value="XM_018416145.1"/>
</dbReference>
<dbReference type="Proteomes" id="UP000053890">
    <property type="component" value="Unassembled WGS sequence"/>
</dbReference>
<dbReference type="GO" id="GO:0016020">
    <property type="term" value="C:membrane"/>
    <property type="evidence" value="ECO:0007669"/>
    <property type="project" value="UniProtKB-SubCell"/>
</dbReference>
<dbReference type="OMA" id="WTGRNCL"/>
<keyword evidence="10" id="KW-1185">Reference proteome</keyword>
<comment type="subcellular location">
    <subcellularLocation>
        <location evidence="1">Membrane</location>
        <topology evidence="1">Multi-pass membrane protein</topology>
    </subcellularLocation>
</comment>
<dbReference type="InterPro" id="IPR044669">
    <property type="entry name" value="YneE/VCCN1/2-like"/>
</dbReference>
<protein>
    <submittedName>
        <fullName evidence="9">Uncharacterized protein</fullName>
    </submittedName>
</protein>
<keyword evidence="3 8" id="KW-0812">Transmembrane</keyword>
<keyword evidence="2" id="KW-0813">Transport</keyword>
<dbReference type="OrthoDB" id="1368at2759"/>
<dbReference type="PANTHER" id="PTHR33281">
    <property type="entry name" value="UPF0187 PROTEIN YNEE"/>
    <property type="match status" value="1"/>
</dbReference>
<feature type="compositionally biased region" description="Basic and acidic residues" evidence="7">
    <location>
        <begin position="153"/>
        <end position="166"/>
    </location>
</feature>
<evidence type="ECO:0000256" key="6">
    <source>
        <dbReference type="ARBA" id="ARBA00023136"/>
    </source>
</evidence>
<accession>A0A194S9F2</accession>
<evidence type="ECO:0000313" key="9">
    <source>
        <dbReference type="EMBL" id="KPV77095.1"/>
    </source>
</evidence>
<feature type="region of interest" description="Disordered" evidence="7">
    <location>
        <begin position="146"/>
        <end position="166"/>
    </location>
</feature>
<evidence type="ECO:0000256" key="7">
    <source>
        <dbReference type="SAM" id="MobiDB-lite"/>
    </source>
</evidence>
<dbReference type="GeneID" id="28976593"/>
<organism evidence="9 10">
    <name type="scientific">Rhodotorula graminis (strain WP1)</name>
    <dbReference type="NCBI Taxonomy" id="578459"/>
    <lineage>
        <taxon>Eukaryota</taxon>
        <taxon>Fungi</taxon>
        <taxon>Dikarya</taxon>
        <taxon>Basidiomycota</taxon>
        <taxon>Pucciniomycotina</taxon>
        <taxon>Microbotryomycetes</taxon>
        <taxon>Sporidiobolales</taxon>
        <taxon>Sporidiobolaceae</taxon>
        <taxon>Rhodotorula</taxon>
    </lineage>
</organism>
<keyword evidence="6 8" id="KW-0472">Membrane</keyword>
<evidence type="ECO:0000256" key="3">
    <source>
        <dbReference type="ARBA" id="ARBA00022692"/>
    </source>
</evidence>
<sequence>MAAVFESVTGVLPDLPNAFSSLSQLAQAEEDDAKRIRPSRIGWWRDVWRVRGSTISHSWQSCSIFTLWATAVAIVDLSYGRTLSLTNNVTPLLSVVVGLLLVFRNGSAYTRWDEGRKTFAKMTSIVRSLSRAVWINVGAAGPSRGRLASDGTLRPHQDEGMSPEDHEDKVKVLRMMVAFVVAVKHHVRREYGVDWPDLEPVLPLKLKDVARTTGFGWGAAEADHSNGAANLSHTSNGGPEGVGSEIRRLRSQASHTSLLSAEEAAHEPEHAHGPPPLASPRSFRSAEVRGEGRAAGGWKGQEERTPLLRRRRAKNAGAESTVILSDYMAKPSLPLPLIIAHQLSLYFASCKRRNLLEAIGPAGFNALNASVSELVECFTTCDSIAKVGVPAVYGIHLKQATSLFLFTLPLVLVELMGFAMIPFVTVISFIFVGIEAIATGLEMPFGVDDSDLSLDLFCAELRNEIEHCIARLSTATDEWEL</sequence>
<feature type="region of interest" description="Disordered" evidence="7">
    <location>
        <begin position="252"/>
        <end position="313"/>
    </location>
</feature>
<keyword evidence="5" id="KW-0406">Ion transport</keyword>
<dbReference type="STRING" id="578459.A0A194S9F2"/>
<evidence type="ECO:0000313" key="10">
    <source>
        <dbReference type="Proteomes" id="UP000053890"/>
    </source>
</evidence>
<name>A0A194S9F2_RHOGW</name>
<dbReference type="Pfam" id="PF25539">
    <property type="entry name" value="Bestrophin_2"/>
    <property type="match status" value="2"/>
</dbReference>
<gene>
    <name evidence="9" type="ORF">RHOBADRAFT_52050</name>
</gene>
<proteinExistence type="predicted"/>
<evidence type="ECO:0000256" key="4">
    <source>
        <dbReference type="ARBA" id="ARBA00022989"/>
    </source>
</evidence>
<evidence type="ECO:0000256" key="1">
    <source>
        <dbReference type="ARBA" id="ARBA00004141"/>
    </source>
</evidence>
<evidence type="ECO:0000256" key="2">
    <source>
        <dbReference type="ARBA" id="ARBA00022448"/>
    </source>
</evidence>
<feature type="compositionally biased region" description="Basic and acidic residues" evidence="7">
    <location>
        <begin position="263"/>
        <end position="272"/>
    </location>
</feature>
<evidence type="ECO:0000256" key="5">
    <source>
        <dbReference type="ARBA" id="ARBA00023065"/>
    </source>
</evidence>
<keyword evidence="4 8" id="KW-1133">Transmembrane helix</keyword>
<feature type="transmembrane region" description="Helical" evidence="8">
    <location>
        <begin position="403"/>
        <end position="434"/>
    </location>
</feature>
<dbReference type="EMBL" id="KQ474075">
    <property type="protein sequence ID" value="KPV77095.1"/>
    <property type="molecule type" value="Genomic_DNA"/>
</dbReference>
<dbReference type="PANTHER" id="PTHR33281:SF21">
    <property type="entry name" value="MEMBRANE PROTEIN"/>
    <property type="match status" value="1"/>
</dbReference>
<dbReference type="GO" id="GO:0005254">
    <property type="term" value="F:chloride channel activity"/>
    <property type="evidence" value="ECO:0007669"/>
    <property type="project" value="InterPro"/>
</dbReference>